<proteinExistence type="predicted"/>
<dbReference type="Proteomes" id="UP000887580">
    <property type="component" value="Unplaced"/>
</dbReference>
<reference evidence="2" key="1">
    <citation type="submission" date="2022-11" db="UniProtKB">
        <authorList>
            <consortium name="WormBaseParasite"/>
        </authorList>
    </citation>
    <scope>IDENTIFICATION</scope>
</reference>
<name>A0AC35FPU6_9BILA</name>
<dbReference type="WBParaSite" id="PS1159_v2.g19709.t1">
    <property type="protein sequence ID" value="PS1159_v2.g19709.t1"/>
    <property type="gene ID" value="PS1159_v2.g19709"/>
</dbReference>
<accession>A0AC35FPU6</accession>
<protein>
    <submittedName>
        <fullName evidence="2">DNA-directed RNA polymerase III subunit RPC3</fullName>
    </submittedName>
</protein>
<evidence type="ECO:0000313" key="2">
    <source>
        <dbReference type="WBParaSite" id="PS1159_v2.g19709.t1"/>
    </source>
</evidence>
<sequence>MSFTPTYIKAVTTNYFGHDVGIIAEALCSGPKPLPALFQKISPFLKNKKLFRQQLTLLYWNHIVKCERNSNNGAEIYSISFEHVFRFAMLPSILPVLEELAGPGALFLAKAMIKAGRISFSDIVRQAKADSKKDGEEYD</sequence>
<organism evidence="1 2">
    <name type="scientific">Panagrolaimus sp. PS1159</name>
    <dbReference type="NCBI Taxonomy" id="55785"/>
    <lineage>
        <taxon>Eukaryota</taxon>
        <taxon>Metazoa</taxon>
        <taxon>Ecdysozoa</taxon>
        <taxon>Nematoda</taxon>
        <taxon>Chromadorea</taxon>
        <taxon>Rhabditida</taxon>
        <taxon>Tylenchina</taxon>
        <taxon>Panagrolaimomorpha</taxon>
        <taxon>Panagrolaimoidea</taxon>
        <taxon>Panagrolaimidae</taxon>
        <taxon>Panagrolaimus</taxon>
    </lineage>
</organism>
<evidence type="ECO:0000313" key="1">
    <source>
        <dbReference type="Proteomes" id="UP000887580"/>
    </source>
</evidence>